<dbReference type="PROSITE" id="PS00211">
    <property type="entry name" value="ABC_TRANSPORTER_1"/>
    <property type="match status" value="1"/>
</dbReference>
<comment type="similarity">
    <text evidence="1">Belongs to the ABC transporter superfamily.</text>
</comment>
<proteinExistence type="inferred from homology"/>
<keyword evidence="4 6" id="KW-0067">ATP-binding</keyword>
<dbReference type="Pfam" id="PF00005">
    <property type="entry name" value="ABC_tran"/>
    <property type="match status" value="1"/>
</dbReference>
<reference evidence="6 7" key="1">
    <citation type="submission" date="2020-08" db="EMBL/GenBank/DDBJ databases">
        <title>Genomic Encyclopedia of Type Strains, Phase IV (KMG-IV): sequencing the most valuable type-strain genomes for metagenomic binning, comparative biology and taxonomic classification.</title>
        <authorList>
            <person name="Goeker M."/>
        </authorList>
    </citation>
    <scope>NUCLEOTIDE SEQUENCE [LARGE SCALE GENOMIC DNA]</scope>
    <source>
        <strain evidence="6 7">DSM 100734</strain>
    </source>
</reference>
<evidence type="ECO:0000313" key="6">
    <source>
        <dbReference type="EMBL" id="MBB6164952.1"/>
    </source>
</evidence>
<dbReference type="PANTHER" id="PTHR43117:SF5">
    <property type="entry name" value="GLYCINE BETAINE UPTAKE SYSTEM ATP-BINDING PROTEIN YEHX"/>
    <property type="match status" value="1"/>
</dbReference>
<dbReference type="GO" id="GO:0005524">
    <property type="term" value="F:ATP binding"/>
    <property type="evidence" value="ECO:0007669"/>
    <property type="project" value="UniProtKB-KW"/>
</dbReference>
<evidence type="ECO:0000256" key="4">
    <source>
        <dbReference type="ARBA" id="ARBA00022840"/>
    </source>
</evidence>
<dbReference type="InterPro" id="IPR017871">
    <property type="entry name" value="ABC_transporter-like_CS"/>
</dbReference>
<comment type="caution">
    <text evidence="6">The sequence shown here is derived from an EMBL/GenBank/DDBJ whole genome shotgun (WGS) entry which is preliminary data.</text>
</comment>
<dbReference type="EMBL" id="JACHEG010000007">
    <property type="protein sequence ID" value="MBB6164952.1"/>
    <property type="molecule type" value="Genomic_DNA"/>
</dbReference>
<dbReference type="Proteomes" id="UP000547879">
    <property type="component" value="Unassembled WGS sequence"/>
</dbReference>
<dbReference type="GO" id="GO:0015697">
    <property type="term" value="P:quaternary ammonium group transport"/>
    <property type="evidence" value="ECO:0007669"/>
    <property type="project" value="UniProtKB-ARBA"/>
</dbReference>
<organism evidence="6 7">
    <name type="scientific">Rhizobium wenxiniae</name>
    <dbReference type="NCBI Taxonomy" id="1737357"/>
    <lineage>
        <taxon>Bacteria</taxon>
        <taxon>Pseudomonadati</taxon>
        <taxon>Pseudomonadota</taxon>
        <taxon>Alphaproteobacteria</taxon>
        <taxon>Hyphomicrobiales</taxon>
        <taxon>Rhizobiaceae</taxon>
        <taxon>Rhizobium/Agrobacterium group</taxon>
        <taxon>Rhizobium</taxon>
    </lineage>
</organism>
<keyword evidence="2" id="KW-0813">Transport</keyword>
<evidence type="ECO:0000313" key="7">
    <source>
        <dbReference type="Proteomes" id="UP000547879"/>
    </source>
</evidence>
<evidence type="ECO:0000259" key="5">
    <source>
        <dbReference type="PROSITE" id="PS50893"/>
    </source>
</evidence>
<dbReference type="AlphaFoldDB" id="A0A7X0D1Z1"/>
<sequence>MIDIQSVTKRYGGKAVVDSVSFAVPEGTIAVLVGTSGSGKTTLLRMINQLVSQDEGTILIGGEDTRNIPGHELRRRIGYAIQGHGLFPHRTVAENIATVPRLLKWDRTRINARVDELLDLFQLDPAAFADRYPHQLSGGQQQRVGVARALAAEPKILLMDEPFGALDPVLRGKAQDELLAIQKRFGTTIVVVTHDINEAFHLGDTIAVMDKGMLLQYGRPIDLLKAPATPFVEGLVGAFDRPFRLLALDTVAGLIEPGEAQGEPIEAVRTRQDALAALMWSGADALPVVSTDGKPLGRVRLQTLLRQAVRPQ</sequence>
<accession>A0A7X0D1Z1</accession>
<dbReference type="PROSITE" id="PS50893">
    <property type="entry name" value="ABC_TRANSPORTER_2"/>
    <property type="match status" value="1"/>
</dbReference>
<keyword evidence="7" id="KW-1185">Reference proteome</keyword>
<evidence type="ECO:0000256" key="2">
    <source>
        <dbReference type="ARBA" id="ARBA00022448"/>
    </source>
</evidence>
<dbReference type="RefSeq" id="WP_183995838.1">
    <property type="nucleotide sequence ID" value="NZ_BMHW01000007.1"/>
</dbReference>
<dbReference type="InterPro" id="IPR003439">
    <property type="entry name" value="ABC_transporter-like_ATP-bd"/>
</dbReference>
<feature type="domain" description="ABC transporter" evidence="5">
    <location>
        <begin position="2"/>
        <end position="236"/>
    </location>
</feature>
<dbReference type="GO" id="GO:0016887">
    <property type="term" value="F:ATP hydrolysis activity"/>
    <property type="evidence" value="ECO:0007669"/>
    <property type="project" value="InterPro"/>
</dbReference>
<dbReference type="InterPro" id="IPR003593">
    <property type="entry name" value="AAA+_ATPase"/>
</dbReference>
<dbReference type="FunFam" id="3.40.50.300:FF:000425">
    <property type="entry name" value="Probable ABC transporter, ATP-binding subunit"/>
    <property type="match status" value="1"/>
</dbReference>
<dbReference type="InterPro" id="IPR027417">
    <property type="entry name" value="P-loop_NTPase"/>
</dbReference>
<name>A0A7X0D1Z1_9HYPH</name>
<gene>
    <name evidence="6" type="ORF">HNQ72_004797</name>
</gene>
<dbReference type="SUPFAM" id="SSF52540">
    <property type="entry name" value="P-loop containing nucleoside triphosphate hydrolases"/>
    <property type="match status" value="1"/>
</dbReference>
<evidence type="ECO:0000256" key="1">
    <source>
        <dbReference type="ARBA" id="ARBA00005417"/>
    </source>
</evidence>
<dbReference type="Gene3D" id="3.40.50.300">
    <property type="entry name" value="P-loop containing nucleotide triphosphate hydrolases"/>
    <property type="match status" value="1"/>
</dbReference>
<dbReference type="SMART" id="SM00382">
    <property type="entry name" value="AAA"/>
    <property type="match status" value="1"/>
</dbReference>
<evidence type="ECO:0000256" key="3">
    <source>
        <dbReference type="ARBA" id="ARBA00022741"/>
    </source>
</evidence>
<dbReference type="PANTHER" id="PTHR43117">
    <property type="entry name" value="OSMOPROTECTANT IMPORT ATP-BINDING PROTEIN OSMV"/>
    <property type="match status" value="1"/>
</dbReference>
<keyword evidence="3" id="KW-0547">Nucleotide-binding</keyword>
<protein>
    <submittedName>
        <fullName evidence="6">Osmoprotectant transport system ATP-binding protein</fullName>
    </submittedName>
</protein>